<evidence type="ECO:0000313" key="3">
    <source>
        <dbReference type="Proteomes" id="UP001210380"/>
    </source>
</evidence>
<proteinExistence type="predicted"/>
<reference evidence="2 3" key="1">
    <citation type="submission" date="2022-11" db="EMBL/GenBank/DDBJ databases">
        <title>Draft genome sequence of Saccharopolyspora sp. WRP15-2 isolated from rhizosphere soils of wild rice in Thailand.</title>
        <authorList>
            <person name="Duangmal K."/>
            <person name="Kammanee S."/>
            <person name="Muangham S."/>
        </authorList>
    </citation>
    <scope>NUCLEOTIDE SEQUENCE [LARGE SCALE GENOMIC DNA]</scope>
    <source>
        <strain evidence="2 3">WRP15-2</strain>
    </source>
</reference>
<evidence type="ECO:0000313" key="2">
    <source>
        <dbReference type="EMBL" id="MDA3629081.1"/>
    </source>
</evidence>
<dbReference type="EMBL" id="JAQGLA010000059">
    <property type="protein sequence ID" value="MDA3629081.1"/>
    <property type="molecule type" value="Genomic_DNA"/>
</dbReference>
<sequence length="90" mass="8096">MRTSLRLLGVTAACAAALAIGSPAFASGYHGDDDAASFAAGGNGVGGNGGIGVNVLSGINALSSGDGGNAAAGNGGAGIGGDAFSLAGND</sequence>
<feature type="chain" id="PRO_5047176606" evidence="1">
    <location>
        <begin position="27"/>
        <end position="90"/>
    </location>
</feature>
<gene>
    <name evidence="2" type="ORF">OU415_26865</name>
</gene>
<keyword evidence="3" id="KW-1185">Reference proteome</keyword>
<organism evidence="2 3">
    <name type="scientific">Saccharopolyspora oryzae</name>
    <dbReference type="NCBI Taxonomy" id="2997343"/>
    <lineage>
        <taxon>Bacteria</taxon>
        <taxon>Bacillati</taxon>
        <taxon>Actinomycetota</taxon>
        <taxon>Actinomycetes</taxon>
        <taxon>Pseudonocardiales</taxon>
        <taxon>Pseudonocardiaceae</taxon>
        <taxon>Saccharopolyspora</taxon>
    </lineage>
</organism>
<comment type="caution">
    <text evidence="2">The sequence shown here is derived from an EMBL/GenBank/DDBJ whole genome shotgun (WGS) entry which is preliminary data.</text>
</comment>
<feature type="signal peptide" evidence="1">
    <location>
        <begin position="1"/>
        <end position="26"/>
    </location>
</feature>
<protein>
    <submittedName>
        <fullName evidence="2">Uncharacterized protein</fullName>
    </submittedName>
</protein>
<dbReference type="RefSeq" id="WP_270952043.1">
    <property type="nucleotide sequence ID" value="NZ_JAQGLA010000059.1"/>
</dbReference>
<name>A0ABT4V535_9PSEU</name>
<accession>A0ABT4V535</accession>
<evidence type="ECO:0000256" key="1">
    <source>
        <dbReference type="SAM" id="SignalP"/>
    </source>
</evidence>
<keyword evidence="1" id="KW-0732">Signal</keyword>
<dbReference type="Proteomes" id="UP001210380">
    <property type="component" value="Unassembled WGS sequence"/>
</dbReference>